<feature type="repeat" description="TPR" evidence="3">
    <location>
        <begin position="202"/>
        <end position="235"/>
    </location>
</feature>
<comment type="caution">
    <text evidence="4">The sequence shown here is derived from an EMBL/GenBank/DDBJ whole genome shotgun (WGS) entry which is preliminary data.</text>
</comment>
<evidence type="ECO:0000313" key="4">
    <source>
        <dbReference type="EMBL" id="MRG86395.1"/>
    </source>
</evidence>
<feature type="repeat" description="TPR" evidence="3">
    <location>
        <begin position="372"/>
        <end position="405"/>
    </location>
</feature>
<dbReference type="Pfam" id="PF14559">
    <property type="entry name" value="TPR_19"/>
    <property type="match status" value="1"/>
</dbReference>
<evidence type="ECO:0000256" key="3">
    <source>
        <dbReference type="PROSITE-ProRule" id="PRU00339"/>
    </source>
</evidence>
<dbReference type="AlphaFoldDB" id="A0A6G1X662"/>
<dbReference type="InterPro" id="IPR000547">
    <property type="entry name" value="Clathrin_H-chain/VPS_repeat"/>
</dbReference>
<keyword evidence="2 3" id="KW-0802">TPR repeat</keyword>
<gene>
    <name evidence="4" type="ORF">GH754_08640</name>
</gene>
<dbReference type="GO" id="GO:0016192">
    <property type="term" value="P:vesicle-mediated transport"/>
    <property type="evidence" value="ECO:0007669"/>
    <property type="project" value="InterPro"/>
</dbReference>
<dbReference type="Proteomes" id="UP000480185">
    <property type="component" value="Unassembled WGS sequence"/>
</dbReference>
<dbReference type="PROSITE" id="PS50236">
    <property type="entry name" value="CHCR"/>
    <property type="match status" value="1"/>
</dbReference>
<dbReference type="PANTHER" id="PTHR45586">
    <property type="entry name" value="TPR REPEAT-CONTAINING PROTEIN PA4667"/>
    <property type="match status" value="1"/>
</dbReference>
<dbReference type="OrthoDB" id="2080803at2"/>
<dbReference type="Gene3D" id="1.25.40.10">
    <property type="entry name" value="Tetratricopeptide repeat domain"/>
    <property type="match status" value="2"/>
</dbReference>
<dbReference type="InterPro" id="IPR019734">
    <property type="entry name" value="TPR_rpt"/>
</dbReference>
<feature type="repeat" description="TPR" evidence="3">
    <location>
        <begin position="236"/>
        <end position="269"/>
    </location>
</feature>
<dbReference type="PANTHER" id="PTHR45586:SF1">
    <property type="entry name" value="LIPOPOLYSACCHARIDE ASSEMBLY PROTEIN B"/>
    <property type="match status" value="1"/>
</dbReference>
<sequence length="417" mass="48511">MHIIEEAQHLIEEGQTEKGLELLESYESEANDDEKFTMALLYHQLGLLNQAEKLFSELWSKYPNEGELMLYLADIYVDQEKDEEAIELLSQLNQEDDFYVQSLIQLADLYQSQGLFEVAEQKLLEAKKQLPTEPLIDFALGELLFASGEYLKAIPYYEKALKTNTHFNDVDITHRLAEALALTGKWEEALEYFQNSSNLDNPDVLFRYGFTAYQSERSDIAINMWEQLIELDPSYSSVYFLLAQAYEEEGMLEKAYETAQKGLKEDELNKELFYFAGQVANQLGKQTEAFSHLQEAIAIDLGYKEAVISLIDLYKKLEEYEQIKDLVEELNREGEGDPLYQWELARANYELEEFDLALNNYHEAYNAFTSDADFLKEYGYFLVEEGRMDEAYQVLSKYMTIEPSDTEVEEFLLRLNQ</sequence>
<dbReference type="InterPro" id="IPR011990">
    <property type="entry name" value="TPR-like_helical_dom_sf"/>
</dbReference>
<name>A0A6G1X662_9BACI</name>
<protein>
    <submittedName>
        <fullName evidence="4">Tetratricopeptide repeat protein</fullName>
    </submittedName>
</protein>
<keyword evidence="1" id="KW-0677">Repeat</keyword>
<dbReference type="EMBL" id="WJNH01000005">
    <property type="protein sequence ID" value="MRG86395.1"/>
    <property type="molecule type" value="Genomic_DNA"/>
</dbReference>
<organism evidence="4 5">
    <name type="scientific">Salinibacillus xinjiangensis</name>
    <dbReference type="NCBI Taxonomy" id="1229268"/>
    <lineage>
        <taxon>Bacteria</taxon>
        <taxon>Bacillati</taxon>
        <taxon>Bacillota</taxon>
        <taxon>Bacilli</taxon>
        <taxon>Bacillales</taxon>
        <taxon>Bacillaceae</taxon>
        <taxon>Salinibacillus</taxon>
    </lineage>
</organism>
<dbReference type="SMART" id="SM00028">
    <property type="entry name" value="TPR"/>
    <property type="match status" value="9"/>
</dbReference>
<dbReference type="InterPro" id="IPR051012">
    <property type="entry name" value="CellSynth/LPSAsmb/PSIAsmb"/>
</dbReference>
<evidence type="ECO:0000256" key="2">
    <source>
        <dbReference type="ARBA" id="ARBA00022803"/>
    </source>
</evidence>
<evidence type="ECO:0000313" key="5">
    <source>
        <dbReference type="Proteomes" id="UP000480185"/>
    </source>
</evidence>
<evidence type="ECO:0000256" key="1">
    <source>
        <dbReference type="ARBA" id="ARBA00022737"/>
    </source>
</evidence>
<dbReference type="GO" id="GO:0006886">
    <property type="term" value="P:intracellular protein transport"/>
    <property type="evidence" value="ECO:0007669"/>
    <property type="project" value="InterPro"/>
</dbReference>
<dbReference type="Pfam" id="PF13429">
    <property type="entry name" value="TPR_15"/>
    <property type="match status" value="1"/>
</dbReference>
<proteinExistence type="predicted"/>
<accession>A0A6G1X662</accession>
<dbReference type="Pfam" id="PF13424">
    <property type="entry name" value="TPR_12"/>
    <property type="match status" value="1"/>
</dbReference>
<feature type="repeat" description="TPR" evidence="3">
    <location>
        <begin position="134"/>
        <end position="167"/>
    </location>
</feature>
<dbReference type="SUPFAM" id="SSF48452">
    <property type="entry name" value="TPR-like"/>
    <property type="match status" value="2"/>
</dbReference>
<reference evidence="4 5" key="1">
    <citation type="submission" date="2019-11" db="EMBL/GenBank/DDBJ databases">
        <authorList>
            <person name="Li J."/>
        </authorList>
    </citation>
    <scope>NUCLEOTIDE SEQUENCE [LARGE SCALE GENOMIC DNA]</scope>
    <source>
        <strain evidence="4 5">J4</strain>
    </source>
</reference>
<keyword evidence="5" id="KW-1185">Reference proteome</keyword>
<dbReference type="PROSITE" id="PS50005">
    <property type="entry name" value="TPR"/>
    <property type="match status" value="4"/>
</dbReference>
<dbReference type="RefSeq" id="WP_153728319.1">
    <property type="nucleotide sequence ID" value="NZ_WJNH01000005.1"/>
</dbReference>